<dbReference type="SMART" id="SM00347">
    <property type="entry name" value="HTH_MARR"/>
    <property type="match status" value="1"/>
</dbReference>
<feature type="non-terminal residue" evidence="3">
    <location>
        <position position="204"/>
    </location>
</feature>
<gene>
    <name evidence="3" type="ORF">DZF97_05285</name>
</gene>
<dbReference type="PANTHER" id="PTHR33164">
    <property type="entry name" value="TRANSCRIPTIONAL REGULATOR, MARR FAMILY"/>
    <property type="match status" value="1"/>
</dbReference>
<dbReference type="PRINTS" id="PR00598">
    <property type="entry name" value="HTHMARR"/>
</dbReference>
<dbReference type="InterPro" id="IPR036390">
    <property type="entry name" value="WH_DNA-bd_sf"/>
</dbReference>
<dbReference type="GO" id="GO:0006950">
    <property type="term" value="P:response to stress"/>
    <property type="evidence" value="ECO:0007669"/>
    <property type="project" value="TreeGrafter"/>
</dbReference>
<dbReference type="InterPro" id="IPR000835">
    <property type="entry name" value="HTH_MarR-typ"/>
</dbReference>
<dbReference type="PROSITE" id="PS50995">
    <property type="entry name" value="HTH_MARR_2"/>
    <property type="match status" value="1"/>
</dbReference>
<dbReference type="AlphaFoldDB" id="A0A399Q9X4"/>
<evidence type="ECO:0000313" key="4">
    <source>
        <dbReference type="Proteomes" id="UP000265361"/>
    </source>
</evidence>
<sequence length="204" mass="22228">MSGSPRWLEPDQQRAWRTVIVALNHVSERIERELLRDAGMPHAYYMILVRLSEAEGGALPMSVLARALQASASRTSHAVTRLEQLGWVRRSRSPHDGRSLLAELTDEGRATLVAAAPGHAEEVLRTVFDPLTAEQTAQLEAIARDILANMSAFSLDDGRGSARGDDLAIPPAPDRDARSLQPESVPHEDAIFNVSRSALLIAAL</sequence>
<feature type="domain" description="HTH marR-type" evidence="2">
    <location>
        <begin position="9"/>
        <end position="148"/>
    </location>
</feature>
<dbReference type="EMBL" id="QWED01000104">
    <property type="protein sequence ID" value="RIJ15184.1"/>
    <property type="molecule type" value="Genomic_DNA"/>
</dbReference>
<evidence type="ECO:0000313" key="3">
    <source>
        <dbReference type="EMBL" id="RIJ15184.1"/>
    </source>
</evidence>
<dbReference type="InterPro" id="IPR036388">
    <property type="entry name" value="WH-like_DNA-bd_sf"/>
</dbReference>
<name>A0A399Q9X4_9MICO</name>
<dbReference type="Proteomes" id="UP000265361">
    <property type="component" value="Unassembled WGS sequence"/>
</dbReference>
<evidence type="ECO:0000259" key="2">
    <source>
        <dbReference type="PROSITE" id="PS50995"/>
    </source>
</evidence>
<dbReference type="InterPro" id="IPR039422">
    <property type="entry name" value="MarR/SlyA-like"/>
</dbReference>
<comment type="caution">
    <text evidence="3">The sequence shown here is derived from an EMBL/GenBank/DDBJ whole genome shotgun (WGS) entry which is preliminary data.</text>
</comment>
<dbReference type="SUPFAM" id="SSF46785">
    <property type="entry name" value="Winged helix' DNA-binding domain"/>
    <property type="match status" value="1"/>
</dbReference>
<reference evidence="3 4" key="1">
    <citation type="submission" date="2018-08" db="EMBL/GenBank/DDBJ databases">
        <title>Genome Sequence of Clavibacter michiganensis Subspecies type strains, and the Atypical Peach-Colored Strains Isolated from Tomato.</title>
        <authorList>
            <person name="Osdaghi E."/>
            <person name="Portier P."/>
            <person name="Briand M."/>
            <person name="Jacques M.-A."/>
        </authorList>
    </citation>
    <scope>NUCLEOTIDE SEQUENCE [LARGE SCALE GENOMIC DNA]</scope>
    <source>
        <strain evidence="3 4">CFBP 7577</strain>
    </source>
</reference>
<accession>A0A399Q9X4</accession>
<proteinExistence type="predicted"/>
<evidence type="ECO:0000256" key="1">
    <source>
        <dbReference type="SAM" id="MobiDB-lite"/>
    </source>
</evidence>
<feature type="region of interest" description="Disordered" evidence="1">
    <location>
        <begin position="158"/>
        <end position="183"/>
    </location>
</feature>
<dbReference type="GO" id="GO:0003700">
    <property type="term" value="F:DNA-binding transcription factor activity"/>
    <property type="evidence" value="ECO:0007669"/>
    <property type="project" value="InterPro"/>
</dbReference>
<dbReference type="Pfam" id="PF12802">
    <property type="entry name" value="MarR_2"/>
    <property type="match status" value="1"/>
</dbReference>
<organism evidence="3 4">
    <name type="scientific">Clavibacter nebraskensis</name>
    <dbReference type="NCBI Taxonomy" id="31963"/>
    <lineage>
        <taxon>Bacteria</taxon>
        <taxon>Bacillati</taxon>
        <taxon>Actinomycetota</taxon>
        <taxon>Actinomycetes</taxon>
        <taxon>Micrococcales</taxon>
        <taxon>Microbacteriaceae</taxon>
        <taxon>Clavibacter</taxon>
    </lineage>
</organism>
<dbReference type="PANTHER" id="PTHR33164:SF99">
    <property type="entry name" value="MARR FAMILY REGULATORY PROTEIN"/>
    <property type="match status" value="1"/>
</dbReference>
<protein>
    <submittedName>
        <fullName evidence="3">MarR family transcriptional regulator</fullName>
    </submittedName>
</protein>
<dbReference type="Gene3D" id="1.10.10.10">
    <property type="entry name" value="Winged helix-like DNA-binding domain superfamily/Winged helix DNA-binding domain"/>
    <property type="match status" value="1"/>
</dbReference>